<evidence type="ECO:0000313" key="2">
    <source>
        <dbReference type="EMBL" id="OGD86975.1"/>
    </source>
</evidence>
<dbReference type="AlphaFoldDB" id="A0A1F5G586"/>
<keyword evidence="1" id="KW-1133">Transmembrane helix</keyword>
<dbReference type="STRING" id="1797711.A2870_04360"/>
<sequence>MKTRKIYSNIKLNKKSFGFAINWRATWYSVTVWMLAIIVSGFVILPWYYLVLPFVVFWTTVVYFRNGEKTFQRGIWIALFWFFVVGLLDFLEIVGSQNAFLYVSDSRNWLKYILILLIPVIYGLVQENRYGLRGKKSTRKPLGPRISVSS</sequence>
<evidence type="ECO:0000313" key="3">
    <source>
        <dbReference type="Proteomes" id="UP000179102"/>
    </source>
</evidence>
<organism evidence="2 3">
    <name type="scientific">Candidatus Curtissbacteria bacterium RIFCSPHIGHO2_01_FULL_41_11</name>
    <dbReference type="NCBI Taxonomy" id="1797711"/>
    <lineage>
        <taxon>Bacteria</taxon>
        <taxon>Candidatus Curtissiibacteriota</taxon>
    </lineage>
</organism>
<protein>
    <submittedName>
        <fullName evidence="2">Uncharacterized protein</fullName>
    </submittedName>
</protein>
<keyword evidence="1" id="KW-0472">Membrane</keyword>
<comment type="caution">
    <text evidence="2">The sequence shown here is derived from an EMBL/GenBank/DDBJ whole genome shotgun (WGS) entry which is preliminary data.</text>
</comment>
<feature type="transmembrane region" description="Helical" evidence="1">
    <location>
        <begin position="109"/>
        <end position="125"/>
    </location>
</feature>
<feature type="transmembrane region" description="Helical" evidence="1">
    <location>
        <begin position="21"/>
        <end position="41"/>
    </location>
</feature>
<name>A0A1F5G586_9BACT</name>
<keyword evidence="1" id="KW-0812">Transmembrane</keyword>
<gene>
    <name evidence="2" type="ORF">A2870_04360</name>
</gene>
<dbReference type="EMBL" id="MFAZ01000025">
    <property type="protein sequence ID" value="OGD86975.1"/>
    <property type="molecule type" value="Genomic_DNA"/>
</dbReference>
<dbReference type="Proteomes" id="UP000179102">
    <property type="component" value="Unassembled WGS sequence"/>
</dbReference>
<feature type="transmembrane region" description="Helical" evidence="1">
    <location>
        <begin position="47"/>
        <end position="64"/>
    </location>
</feature>
<evidence type="ECO:0000256" key="1">
    <source>
        <dbReference type="SAM" id="Phobius"/>
    </source>
</evidence>
<feature type="transmembrane region" description="Helical" evidence="1">
    <location>
        <begin position="76"/>
        <end position="97"/>
    </location>
</feature>
<proteinExistence type="predicted"/>
<reference evidence="2 3" key="1">
    <citation type="journal article" date="2016" name="Nat. Commun.">
        <title>Thousands of microbial genomes shed light on interconnected biogeochemical processes in an aquifer system.</title>
        <authorList>
            <person name="Anantharaman K."/>
            <person name="Brown C.T."/>
            <person name="Hug L.A."/>
            <person name="Sharon I."/>
            <person name="Castelle C.J."/>
            <person name="Probst A.J."/>
            <person name="Thomas B.C."/>
            <person name="Singh A."/>
            <person name="Wilkins M.J."/>
            <person name="Karaoz U."/>
            <person name="Brodie E.L."/>
            <person name="Williams K.H."/>
            <person name="Hubbard S.S."/>
            <person name="Banfield J.F."/>
        </authorList>
    </citation>
    <scope>NUCLEOTIDE SEQUENCE [LARGE SCALE GENOMIC DNA]</scope>
</reference>
<accession>A0A1F5G586</accession>